<dbReference type="InterPro" id="IPR028082">
    <property type="entry name" value="Peripla_BP_I"/>
</dbReference>
<sequence length="363" mass="39418">MPFRTLSSIAACFFALPSLASEAINHEAIVAEALRPASSWNFPVEDAAALSKKHVVYLAANLQNSGILSVAEGLKEAVSKLDWSLEIIDARGDQSKIEEALDRIARLAPDGLVLGGFNAIDHLGPLNVISGEGTKIIGWHASAYPGQIHGTPVFNNITTNPLQVAQVATSYAIVATNRRAGAVIFTDSRFEIALEKSNEMARIIDLCATCQLLEVVDVRLDQTSEVMPDVVSRLQDTYGDLWNVSLGINDLYFDGAFLPLSLSEDRAIGDLVNVSAGDGSASAYQRIESDLFQSATVPEPLNFQGWQLAYELNRKMQGLKTQLFVAPTKLVTKVNSKEDGGVDWRFDPSNGYRALFSDSWVAK</sequence>
<keyword evidence="1" id="KW-0732">Signal</keyword>
<proteinExistence type="predicted"/>
<dbReference type="AlphaFoldDB" id="A0A975EQK6"/>
<evidence type="ECO:0000256" key="1">
    <source>
        <dbReference type="SAM" id="SignalP"/>
    </source>
</evidence>
<accession>A0A975EQK6</accession>
<dbReference type="Gene3D" id="3.40.50.2300">
    <property type="match status" value="1"/>
</dbReference>
<dbReference type="RefSeq" id="WP_209357035.1">
    <property type="nucleotide sequence ID" value="NZ_CP060010.1"/>
</dbReference>
<dbReference type="EMBL" id="CP060010">
    <property type="protein sequence ID" value="QTN36334.1"/>
    <property type="molecule type" value="Genomic_DNA"/>
</dbReference>
<evidence type="ECO:0000313" key="2">
    <source>
        <dbReference type="EMBL" id="QTN36334.1"/>
    </source>
</evidence>
<feature type="signal peptide" evidence="1">
    <location>
        <begin position="1"/>
        <end position="20"/>
    </location>
</feature>
<reference evidence="2" key="1">
    <citation type="submission" date="2020-07" db="EMBL/GenBank/DDBJ databases">
        <title>Genome sequences of bacteria associated with the marine, planktonic diatom Thalassiosira profunda strain ECT2AJA-044.</title>
        <authorList>
            <person name="Gargas C.B."/>
            <person name="Roberts W.R."/>
            <person name="Alverson A.J."/>
        </authorList>
    </citation>
    <scope>NUCLEOTIDE SEQUENCE</scope>
    <source>
        <strain evidence="2">ECT2AJA-044</strain>
    </source>
</reference>
<evidence type="ECO:0000313" key="3">
    <source>
        <dbReference type="Proteomes" id="UP000665026"/>
    </source>
</evidence>
<protein>
    <submittedName>
        <fullName evidence="2">Sugar ABC transporter substrate-binding protein</fullName>
    </submittedName>
</protein>
<gene>
    <name evidence="2" type="ORF">HZ995_02075</name>
</gene>
<organism evidence="2 3">
    <name type="scientific">Cognatishimia activa</name>
    <dbReference type="NCBI Taxonomy" id="1715691"/>
    <lineage>
        <taxon>Bacteria</taxon>
        <taxon>Pseudomonadati</taxon>
        <taxon>Pseudomonadota</taxon>
        <taxon>Alphaproteobacteria</taxon>
        <taxon>Rhodobacterales</taxon>
        <taxon>Paracoccaceae</taxon>
        <taxon>Cognatishimia</taxon>
    </lineage>
</organism>
<dbReference type="Proteomes" id="UP000665026">
    <property type="component" value="Chromosome"/>
</dbReference>
<name>A0A975EQK6_9RHOB</name>
<dbReference type="KEGG" id="cact:HZ995_02075"/>
<feature type="chain" id="PRO_5037316985" evidence="1">
    <location>
        <begin position="21"/>
        <end position="363"/>
    </location>
</feature>
<dbReference type="SUPFAM" id="SSF53822">
    <property type="entry name" value="Periplasmic binding protein-like I"/>
    <property type="match status" value="1"/>
</dbReference>